<dbReference type="AlphaFoldDB" id="A0A2H0YRP8"/>
<accession>A0A2H0YRP8</accession>
<dbReference type="EMBL" id="PEXV01000155">
    <property type="protein sequence ID" value="PIS41106.1"/>
    <property type="molecule type" value="Genomic_DNA"/>
</dbReference>
<name>A0A2H0YRP8_9BACT</name>
<gene>
    <name evidence="1" type="ORF">COT25_04880</name>
</gene>
<protein>
    <submittedName>
        <fullName evidence="1">Uncharacterized protein</fullName>
    </submittedName>
</protein>
<evidence type="ECO:0000313" key="1">
    <source>
        <dbReference type="EMBL" id="PIS41106.1"/>
    </source>
</evidence>
<reference evidence="2" key="1">
    <citation type="submission" date="2017-09" db="EMBL/GenBank/DDBJ databases">
        <title>Depth-based differentiation of microbial function through sediment-hosted aquifers and enrichment of novel symbionts in the deep terrestrial subsurface.</title>
        <authorList>
            <person name="Probst A.J."/>
            <person name="Ladd B."/>
            <person name="Jarett J.K."/>
            <person name="Geller-Mcgrath D.E."/>
            <person name="Sieber C.M.K."/>
            <person name="Emerson J.B."/>
            <person name="Anantharaman K."/>
            <person name="Thomas B.C."/>
            <person name="Malmstrom R."/>
            <person name="Stieglmeier M."/>
            <person name="Klingl A."/>
            <person name="Woyke T."/>
            <person name="Ryan C.M."/>
            <person name="Banfield J.F."/>
        </authorList>
    </citation>
    <scope>NUCLEOTIDE SEQUENCE [LARGE SCALE GENOMIC DNA]</scope>
</reference>
<evidence type="ECO:0000313" key="2">
    <source>
        <dbReference type="Proteomes" id="UP000228711"/>
    </source>
</evidence>
<sequence length="105" mass="12249">MTEDRWKDVKAKALDAFPNCTKGKDEDDIGVTEWLEFENNEGKKMRLEWRDQKVKTGEKTLSSRRAGSQVKVENVYSETERSQHMSVYVWDDAISDWAKAEISLF</sequence>
<dbReference type="Proteomes" id="UP000228711">
    <property type="component" value="Unassembled WGS sequence"/>
</dbReference>
<comment type="caution">
    <text evidence="1">The sequence shown here is derived from an EMBL/GenBank/DDBJ whole genome shotgun (WGS) entry which is preliminary data.</text>
</comment>
<proteinExistence type="predicted"/>
<organism evidence="1 2">
    <name type="scientific">Candidatus Kerfeldbacteria bacterium CG08_land_8_20_14_0_20_42_7</name>
    <dbReference type="NCBI Taxonomy" id="2014245"/>
    <lineage>
        <taxon>Bacteria</taxon>
        <taxon>Candidatus Kerfeldiibacteriota</taxon>
    </lineage>
</organism>